<comment type="caution">
    <text evidence="9">The sequence shown here is derived from an EMBL/GenBank/DDBJ whole genome shotgun (WGS) entry which is preliminary data.</text>
</comment>
<feature type="domain" description="Cyclin-D1-binding protein 1-like C-terminal" evidence="8">
    <location>
        <begin position="173"/>
        <end position="265"/>
    </location>
</feature>
<sequence length="292" mass="32792">MFEELKTLQEYLEKDIHSIKQESENGTLLNAEEISNISKMIHHEITTYALARKETSSEKALKQATDSILLHINLLVTHASGTANSIGKALKLHLLESALNLVNSLQAFENEGDIDIMTGEVWEKCLVFQQLPSSNSLYVFDLLSQVIELLDDAAAEANDIIDGELPELDGLSLEESKPTDKDKEFIKNSQVLVKTSILVLKKAKAVLKSKDEEYILRADNILDLANKFSEKADDLISSLYLPIDYEDELIFESINGLESHCIELLDILSQENSEWVQMCRAQLGKVKSKLEK</sequence>
<dbReference type="PANTHER" id="PTHR15492">
    <property type="entry name" value="CYCLIN D1-BINDING PROTEIN 1"/>
    <property type="match status" value="1"/>
</dbReference>
<dbReference type="PANTHER" id="PTHR15492:SF1">
    <property type="entry name" value="CYCLIN-D1-BINDING PROTEIN 1"/>
    <property type="match status" value="1"/>
</dbReference>
<proteinExistence type="inferred from homology"/>
<reference evidence="9" key="1">
    <citation type="submission" date="2020-05" db="EMBL/GenBank/DDBJ databases">
        <title>Phylogenomic resolution of chytrid fungi.</title>
        <authorList>
            <person name="Stajich J.E."/>
            <person name="Amses K."/>
            <person name="Simmons R."/>
            <person name="Seto K."/>
            <person name="Myers J."/>
            <person name="Bonds A."/>
            <person name="Quandt C.A."/>
            <person name="Barry K."/>
            <person name="Liu P."/>
            <person name="Grigoriev I."/>
            <person name="Longcore J.E."/>
            <person name="James T.Y."/>
        </authorList>
    </citation>
    <scope>NUCLEOTIDE SEQUENCE</scope>
    <source>
        <strain evidence="9">PLAUS21</strain>
    </source>
</reference>
<keyword evidence="4" id="KW-0963">Cytoplasm</keyword>
<dbReference type="Proteomes" id="UP001210925">
    <property type="component" value="Unassembled WGS sequence"/>
</dbReference>
<dbReference type="Pfam" id="PF13324">
    <property type="entry name" value="GCIP_N"/>
    <property type="match status" value="1"/>
</dbReference>
<evidence type="ECO:0000259" key="8">
    <source>
        <dbReference type="Pfam" id="PF20936"/>
    </source>
</evidence>
<dbReference type="Gene3D" id="1.20.1410.10">
    <property type="entry name" value="I/LWEQ domain"/>
    <property type="match status" value="1"/>
</dbReference>
<dbReference type="GO" id="GO:0005737">
    <property type="term" value="C:cytoplasm"/>
    <property type="evidence" value="ECO:0007669"/>
    <property type="project" value="UniProtKB-SubCell"/>
</dbReference>
<keyword evidence="10" id="KW-1185">Reference proteome</keyword>
<evidence type="ECO:0000259" key="7">
    <source>
        <dbReference type="Pfam" id="PF13324"/>
    </source>
</evidence>
<evidence type="ECO:0000256" key="3">
    <source>
        <dbReference type="ARBA" id="ARBA00008940"/>
    </source>
</evidence>
<dbReference type="InterPro" id="IPR026907">
    <property type="entry name" value="GCIP-like"/>
</dbReference>
<comment type="subcellular location">
    <subcellularLocation>
        <location evidence="2">Cytoplasm</location>
    </subcellularLocation>
    <subcellularLocation>
        <location evidence="1">Nucleus</location>
    </subcellularLocation>
</comment>
<evidence type="ECO:0000313" key="9">
    <source>
        <dbReference type="EMBL" id="KAJ3262285.1"/>
    </source>
</evidence>
<dbReference type="Pfam" id="PF20936">
    <property type="entry name" value="GCIP_C"/>
    <property type="match status" value="1"/>
</dbReference>
<evidence type="ECO:0000256" key="2">
    <source>
        <dbReference type="ARBA" id="ARBA00004496"/>
    </source>
</evidence>
<evidence type="ECO:0000256" key="5">
    <source>
        <dbReference type="ARBA" id="ARBA00023242"/>
    </source>
</evidence>
<feature type="domain" description="Cyclin-D1-binding protein 1-like N-terminal" evidence="7">
    <location>
        <begin position="34"/>
        <end position="161"/>
    </location>
</feature>
<gene>
    <name evidence="9" type="ORF">HK103_002699</name>
</gene>
<name>A0AAD5UNR3_9FUNG</name>
<keyword evidence="6" id="KW-0131">Cell cycle</keyword>
<evidence type="ECO:0000256" key="4">
    <source>
        <dbReference type="ARBA" id="ARBA00022490"/>
    </source>
</evidence>
<comment type="similarity">
    <text evidence="3">Belongs to the CCNDBP1 family.</text>
</comment>
<evidence type="ECO:0000256" key="6">
    <source>
        <dbReference type="ARBA" id="ARBA00023306"/>
    </source>
</evidence>
<evidence type="ECO:0000313" key="10">
    <source>
        <dbReference type="Proteomes" id="UP001210925"/>
    </source>
</evidence>
<dbReference type="InterPro" id="IPR049318">
    <property type="entry name" value="GCIP_C"/>
</dbReference>
<keyword evidence="5" id="KW-0539">Nucleus</keyword>
<dbReference type="AlphaFoldDB" id="A0AAD5UNR3"/>
<organism evidence="9 10">
    <name type="scientific">Boothiomyces macroporosus</name>
    <dbReference type="NCBI Taxonomy" id="261099"/>
    <lineage>
        <taxon>Eukaryota</taxon>
        <taxon>Fungi</taxon>
        <taxon>Fungi incertae sedis</taxon>
        <taxon>Chytridiomycota</taxon>
        <taxon>Chytridiomycota incertae sedis</taxon>
        <taxon>Chytridiomycetes</taxon>
        <taxon>Rhizophydiales</taxon>
        <taxon>Terramycetaceae</taxon>
        <taxon>Boothiomyces</taxon>
    </lineage>
</organism>
<dbReference type="GO" id="GO:0005634">
    <property type="term" value="C:nucleus"/>
    <property type="evidence" value="ECO:0007669"/>
    <property type="project" value="UniProtKB-SubCell"/>
</dbReference>
<dbReference type="InterPro" id="IPR049317">
    <property type="entry name" value="GCIP-like_N"/>
</dbReference>
<evidence type="ECO:0000256" key="1">
    <source>
        <dbReference type="ARBA" id="ARBA00004123"/>
    </source>
</evidence>
<protein>
    <submittedName>
        <fullName evidence="9">Uncharacterized protein</fullName>
    </submittedName>
</protein>
<dbReference type="EMBL" id="JADGKB010000002">
    <property type="protein sequence ID" value="KAJ3262285.1"/>
    <property type="molecule type" value="Genomic_DNA"/>
</dbReference>
<accession>A0AAD5UNR3</accession>